<dbReference type="Proteomes" id="UP000199226">
    <property type="component" value="Unassembled WGS sequence"/>
</dbReference>
<dbReference type="STRING" id="990371.SAMN05421813_11752"/>
<keyword evidence="2" id="KW-1185">Reference proteome</keyword>
<proteinExistence type="predicted"/>
<accession>A0A1G9UQT9</accession>
<evidence type="ECO:0000313" key="2">
    <source>
        <dbReference type="Proteomes" id="UP000199226"/>
    </source>
</evidence>
<dbReference type="EMBL" id="FNHH01000017">
    <property type="protein sequence ID" value="SDM62331.1"/>
    <property type="molecule type" value="Genomic_DNA"/>
</dbReference>
<protein>
    <submittedName>
        <fullName evidence="1">Uncharacterized protein</fullName>
    </submittedName>
</protein>
<sequence>MQVSISEKQKAVKSSFNSAFIKSETIWRELVSEGVIPQNGLKEVTSIKIMIEVDKEPPLGPSTEEKLFLKPFVLRKVPVSFRQKGRKDTGTAFSQLGQKCKGAGLV</sequence>
<dbReference type="AlphaFoldDB" id="A0A1G9UQT9"/>
<name>A0A1G9UQT9_9SPHI</name>
<gene>
    <name evidence="1" type="ORF">SAMN05421813_11752</name>
</gene>
<organism evidence="1 2">
    <name type="scientific">Daejeonella rubra</name>
    <dbReference type="NCBI Taxonomy" id="990371"/>
    <lineage>
        <taxon>Bacteria</taxon>
        <taxon>Pseudomonadati</taxon>
        <taxon>Bacteroidota</taxon>
        <taxon>Sphingobacteriia</taxon>
        <taxon>Sphingobacteriales</taxon>
        <taxon>Sphingobacteriaceae</taxon>
        <taxon>Daejeonella</taxon>
    </lineage>
</organism>
<reference evidence="2" key="1">
    <citation type="submission" date="2016-10" db="EMBL/GenBank/DDBJ databases">
        <authorList>
            <person name="Varghese N."/>
            <person name="Submissions S."/>
        </authorList>
    </citation>
    <scope>NUCLEOTIDE SEQUENCE [LARGE SCALE GENOMIC DNA]</scope>
    <source>
        <strain evidence="2">DSM 24536</strain>
    </source>
</reference>
<evidence type="ECO:0000313" key="1">
    <source>
        <dbReference type="EMBL" id="SDM62331.1"/>
    </source>
</evidence>